<dbReference type="EMBL" id="BMDP01000001">
    <property type="protein sequence ID" value="GGI52848.1"/>
    <property type="molecule type" value="Genomic_DNA"/>
</dbReference>
<feature type="transmembrane region" description="Helical" evidence="1">
    <location>
        <begin position="229"/>
        <end position="250"/>
    </location>
</feature>
<name>A0A8J3F7V9_9BURK</name>
<keyword evidence="1" id="KW-0812">Transmembrane</keyword>
<feature type="transmembrane region" description="Helical" evidence="1">
    <location>
        <begin position="98"/>
        <end position="119"/>
    </location>
</feature>
<reference evidence="2" key="2">
    <citation type="submission" date="2020-09" db="EMBL/GenBank/DDBJ databases">
        <authorList>
            <person name="Sun Q."/>
            <person name="Sedlacek I."/>
        </authorList>
    </citation>
    <scope>NUCLEOTIDE SEQUENCE</scope>
    <source>
        <strain evidence="2">CCM 7664</strain>
    </source>
</reference>
<protein>
    <submittedName>
        <fullName evidence="2">Uncharacterized protein</fullName>
    </submittedName>
</protein>
<evidence type="ECO:0000313" key="3">
    <source>
        <dbReference type="Proteomes" id="UP000627205"/>
    </source>
</evidence>
<dbReference type="AlphaFoldDB" id="A0A8J3F7V9"/>
<evidence type="ECO:0000256" key="1">
    <source>
        <dbReference type="SAM" id="Phobius"/>
    </source>
</evidence>
<sequence>MRLNTLGRMGTLVLLTWMPILLLSTLDGWAAVDSFLSDFNAHARYLVALPLLAVAEASCLPRLSTLAENFWRAGLVSPADRPLFTHITSSTRRILNSVWMEAAIVIAAYVLILTAYRHISITALPGWVYDPALKKMTPAGWWVLLVSLPLLLASMLGWLWRLLVWTRFLWKMSRMNLRLVAVHPDGAAGLGFLGYSSHVFALLACALGVLGAGHVGNALLHGASLGTQYVFALGFAAGVVVLLNLPLLVFTPHLLHAWRIGTIEYGILADHFGRDFERKWLNRMQPLDSKVLEQPDFSAAADLYQIVDRSHDIHLLPLHLKSVMLMTIAALLPFMLVALMTIPVDIVVDKLIHLLF</sequence>
<organism evidence="2 3">
    <name type="scientific">Oxalicibacterium solurbis</name>
    <dbReference type="NCBI Taxonomy" id="69280"/>
    <lineage>
        <taxon>Bacteria</taxon>
        <taxon>Pseudomonadati</taxon>
        <taxon>Pseudomonadota</taxon>
        <taxon>Betaproteobacteria</taxon>
        <taxon>Burkholderiales</taxon>
        <taxon>Oxalobacteraceae</taxon>
        <taxon>Oxalicibacterium</taxon>
    </lineage>
</organism>
<keyword evidence="1" id="KW-1133">Transmembrane helix</keyword>
<keyword evidence="3" id="KW-1185">Reference proteome</keyword>
<evidence type="ECO:0000313" key="2">
    <source>
        <dbReference type="EMBL" id="GGI52848.1"/>
    </source>
</evidence>
<comment type="caution">
    <text evidence="2">The sequence shown here is derived from an EMBL/GenBank/DDBJ whole genome shotgun (WGS) entry which is preliminary data.</text>
</comment>
<feature type="transmembrane region" description="Helical" evidence="1">
    <location>
        <begin position="186"/>
        <end position="209"/>
    </location>
</feature>
<accession>A0A8J3F7V9</accession>
<keyword evidence="1" id="KW-0472">Membrane</keyword>
<dbReference type="Proteomes" id="UP000627205">
    <property type="component" value="Unassembled WGS sequence"/>
</dbReference>
<feature type="transmembrane region" description="Helical" evidence="1">
    <location>
        <begin position="323"/>
        <end position="348"/>
    </location>
</feature>
<proteinExistence type="predicted"/>
<feature type="transmembrane region" description="Helical" evidence="1">
    <location>
        <begin position="139"/>
        <end position="165"/>
    </location>
</feature>
<feature type="transmembrane region" description="Helical" evidence="1">
    <location>
        <begin position="44"/>
        <end position="63"/>
    </location>
</feature>
<reference evidence="2" key="1">
    <citation type="journal article" date="2014" name="Int. J. Syst. Evol. Microbiol.">
        <title>Complete genome sequence of Corynebacterium casei LMG S-19264T (=DSM 44701T), isolated from a smear-ripened cheese.</title>
        <authorList>
            <consortium name="US DOE Joint Genome Institute (JGI-PGF)"/>
            <person name="Walter F."/>
            <person name="Albersmeier A."/>
            <person name="Kalinowski J."/>
            <person name="Ruckert C."/>
        </authorList>
    </citation>
    <scope>NUCLEOTIDE SEQUENCE</scope>
    <source>
        <strain evidence="2">CCM 7664</strain>
    </source>
</reference>
<dbReference type="RefSeq" id="WP_188418884.1">
    <property type="nucleotide sequence ID" value="NZ_BMDP01000001.1"/>
</dbReference>
<gene>
    <name evidence="2" type="ORF">GCM10011430_00220</name>
</gene>